<dbReference type="EMBL" id="CU928158">
    <property type="protein sequence ID" value="CAQ90586.1"/>
    <property type="molecule type" value="Genomic_DNA"/>
</dbReference>
<keyword evidence="2" id="KW-1185">Reference proteome</keyword>
<dbReference type="Proteomes" id="UP000000745">
    <property type="component" value="Chromosome"/>
</dbReference>
<dbReference type="InterPro" id="IPR047650">
    <property type="entry name" value="Transpos_IS110"/>
</dbReference>
<dbReference type="KEGG" id="efe:EFER_3093"/>
<reference evidence="2" key="1">
    <citation type="journal article" date="2009" name="PLoS Genet.">
        <title>Organised genome dynamics in the Escherichia coli species results in highly diverse adaptive paths.</title>
        <authorList>
            <person name="Touchon M."/>
            <person name="Hoede C."/>
            <person name="Tenaillon O."/>
            <person name="Barbe V."/>
            <person name="Baeriswyl S."/>
            <person name="Bidet P."/>
            <person name="Bingen E."/>
            <person name="Bonacorsi S."/>
            <person name="Bouchier C."/>
            <person name="Bouvet O."/>
            <person name="Calteau A."/>
            <person name="Chiapello H."/>
            <person name="Clermont O."/>
            <person name="Cruveiller S."/>
            <person name="Danchin A."/>
            <person name="Diard M."/>
            <person name="Dossat C."/>
            <person name="Karoui M.E."/>
            <person name="Frapy E."/>
            <person name="Garry L."/>
            <person name="Ghigo J.M."/>
            <person name="Gilles A.M."/>
            <person name="Johnson J."/>
            <person name="Le Bouguenec C."/>
            <person name="Lescat M."/>
            <person name="Mangenot S."/>
            <person name="Martinez-Jehanne V."/>
            <person name="Matic I."/>
            <person name="Nassif X."/>
            <person name="Oztas S."/>
            <person name="Petit M.A."/>
            <person name="Pichon C."/>
            <person name="Rouy Z."/>
            <person name="Ruf C.S."/>
            <person name="Schneider D."/>
            <person name="Tourret J."/>
            <person name="Vacherie B."/>
            <person name="Vallenet D."/>
            <person name="Medigue C."/>
            <person name="Rocha E.P.C."/>
            <person name="Denamur E."/>
        </authorList>
    </citation>
    <scope>NUCLEOTIDE SEQUENCE [LARGE SCALE GENOMIC DNA]</scope>
    <source>
        <strain evidence="2">ATCC 35469 / DSM 13698 / BCRC 15582 / CCUG 18766 / IAM 14443 / JCM 21226 / LMG 7866 / NBRC 102419 / NCTC 12128 / CDC 0568-73</strain>
    </source>
</reference>
<organism evidence="1 2">
    <name type="scientific">Escherichia fergusonii (strain ATCC 35469 / DSM 13698 / CCUG 18766 / IAM 14443 / JCM 21226 / LMG 7866 / NBRC 102419 / NCTC 12128 / CDC 0568-73)</name>
    <dbReference type="NCBI Taxonomy" id="585054"/>
    <lineage>
        <taxon>Bacteria</taxon>
        <taxon>Pseudomonadati</taxon>
        <taxon>Pseudomonadota</taxon>
        <taxon>Gammaproteobacteria</taxon>
        <taxon>Enterobacterales</taxon>
        <taxon>Enterobacteriaceae</taxon>
        <taxon>Escherichia</taxon>
    </lineage>
</organism>
<gene>
    <name evidence="1" type="ordered locus">EFER_3093</name>
</gene>
<proteinExistence type="predicted"/>
<name>B7LQY3_ESCF3</name>
<dbReference type="AlphaFoldDB" id="B7LQY3"/>
<sequence>MTKNGNRSLRTLIIHGAQSVMRCVKKRDDSLSIWLQRLEARQGFLKTTVALANKLTRIIWRALTDGIDFNMQKAAAMN</sequence>
<protein>
    <submittedName>
        <fullName evidence="1">Transposase</fullName>
    </submittedName>
</protein>
<dbReference type="PANTHER" id="PTHR33055">
    <property type="entry name" value="TRANSPOSASE FOR INSERTION SEQUENCE ELEMENT IS1111A"/>
    <property type="match status" value="1"/>
</dbReference>
<evidence type="ECO:0000313" key="1">
    <source>
        <dbReference type="EMBL" id="CAQ90586.1"/>
    </source>
</evidence>
<accession>B7LQY3</accession>
<evidence type="ECO:0000313" key="2">
    <source>
        <dbReference type="Proteomes" id="UP000000745"/>
    </source>
</evidence>
<dbReference type="PANTHER" id="PTHR33055:SF3">
    <property type="entry name" value="PUTATIVE TRANSPOSASE FOR IS117-RELATED"/>
    <property type="match status" value="1"/>
</dbReference>
<dbReference type="HOGENOM" id="CLU_036902_15_1_6"/>